<accession>A0A316ATL0</accession>
<dbReference type="OrthoDB" id="3173428at2"/>
<sequence length="539" mass="56618">MHTLFIGGHAYVPGEPGPRTAGVAVEDGRIVAVAPDAQLLAHRTVGTELVDLRGGLVLPGFVDSHAHPLIGGYEAGQCDLGSATDVATTLALVKEYAARSATSWILGGGWSMEHFIGGNPHRSLLDDVVSDRPVAVVSRDHHTLWTNSLALERAGINASTPDPEGGRIERGPDGTPTGVIHERAMELVLDVQPPATSEQVVTGLLRGQDVMASVGVTAWLDARVGAQHGLPDTLDAYLAADAAGSQRAKVTAALWWDPAQGVEQVDELLARRARASSGTGRISASVVKIMVDGIAENRTAALSQPYRDPLGHPTDNHGETFLTTAQLNAAVAAVMAAGFDAHFHTLGDRAVSEALDAIEAASSGRRATLAHLQMVTARDVARFAQLGVAASIQMLWAQPEPQLVELTLPFVHPDLVERHYPFGELHDAGALLAAGSDWPVSSPDPLEAIQVGVLRRDPRHSRTALGPCGHQLDLATALTAATAGAAWALGREHEFGTLTVGSSADLVTLAHNPFTAPPEQIAASRVTSTWIDGVRVHSI</sequence>
<comment type="caution">
    <text evidence="2">The sequence shown here is derived from an EMBL/GenBank/DDBJ whole genome shotgun (WGS) entry which is preliminary data.</text>
</comment>
<dbReference type="GO" id="GO:0016810">
    <property type="term" value="F:hydrolase activity, acting on carbon-nitrogen (but not peptide) bonds"/>
    <property type="evidence" value="ECO:0007669"/>
    <property type="project" value="InterPro"/>
</dbReference>
<dbReference type="Gene3D" id="2.30.40.10">
    <property type="entry name" value="Urease, subunit C, domain 1"/>
    <property type="match status" value="1"/>
</dbReference>
<dbReference type="AlphaFoldDB" id="A0A316ATL0"/>
<dbReference type="RefSeq" id="WP_109774531.1">
    <property type="nucleotide sequence ID" value="NZ_QGDQ01000012.1"/>
</dbReference>
<reference evidence="2 3" key="1">
    <citation type="submission" date="2018-03" db="EMBL/GenBank/DDBJ databases">
        <title>Genomic Encyclopedia of Archaeal and Bacterial Type Strains, Phase II (KMG-II): from individual species to whole genera.</title>
        <authorList>
            <person name="Goeker M."/>
        </authorList>
    </citation>
    <scope>NUCLEOTIDE SEQUENCE [LARGE SCALE GENOMIC DNA]</scope>
    <source>
        <strain evidence="2 3">DSM 44889</strain>
    </source>
</reference>
<dbReference type="PANTHER" id="PTHR22642:SF2">
    <property type="entry name" value="PROTEIN LONG AFTER FAR-RED 3"/>
    <property type="match status" value="1"/>
</dbReference>
<dbReference type="Gene3D" id="3.10.310.70">
    <property type="match status" value="1"/>
</dbReference>
<dbReference type="Pfam" id="PF07969">
    <property type="entry name" value="Amidohydro_3"/>
    <property type="match status" value="1"/>
</dbReference>
<dbReference type="PANTHER" id="PTHR22642">
    <property type="entry name" value="IMIDAZOLONEPROPIONASE"/>
    <property type="match status" value="1"/>
</dbReference>
<evidence type="ECO:0000313" key="2">
    <source>
        <dbReference type="EMBL" id="PWJ53507.1"/>
    </source>
</evidence>
<protein>
    <recommendedName>
        <fullName evidence="1">Amidohydrolase 3 domain-containing protein</fullName>
    </recommendedName>
</protein>
<dbReference type="InterPro" id="IPR032466">
    <property type="entry name" value="Metal_Hydrolase"/>
</dbReference>
<dbReference type="InterPro" id="IPR033932">
    <property type="entry name" value="YtcJ-like"/>
</dbReference>
<name>A0A316ATL0_9ACTN</name>
<proteinExistence type="predicted"/>
<dbReference type="Gene3D" id="3.20.20.140">
    <property type="entry name" value="Metal-dependent hydrolases"/>
    <property type="match status" value="1"/>
</dbReference>
<feature type="domain" description="Amidohydrolase 3" evidence="1">
    <location>
        <begin position="48"/>
        <end position="537"/>
    </location>
</feature>
<organism evidence="2 3">
    <name type="scientific">Quadrisphaera granulorum</name>
    <dbReference type="NCBI Taxonomy" id="317664"/>
    <lineage>
        <taxon>Bacteria</taxon>
        <taxon>Bacillati</taxon>
        <taxon>Actinomycetota</taxon>
        <taxon>Actinomycetes</taxon>
        <taxon>Kineosporiales</taxon>
        <taxon>Kineosporiaceae</taxon>
        <taxon>Quadrisphaera</taxon>
    </lineage>
</organism>
<evidence type="ECO:0000313" key="3">
    <source>
        <dbReference type="Proteomes" id="UP000245469"/>
    </source>
</evidence>
<dbReference type="SUPFAM" id="SSF51556">
    <property type="entry name" value="Metallo-dependent hydrolases"/>
    <property type="match status" value="1"/>
</dbReference>
<dbReference type="EMBL" id="QGDQ01000012">
    <property type="protein sequence ID" value="PWJ53507.1"/>
    <property type="molecule type" value="Genomic_DNA"/>
</dbReference>
<dbReference type="CDD" id="cd01300">
    <property type="entry name" value="YtcJ_like"/>
    <property type="match status" value="1"/>
</dbReference>
<dbReference type="InterPro" id="IPR013108">
    <property type="entry name" value="Amidohydro_3"/>
</dbReference>
<keyword evidence="3" id="KW-1185">Reference proteome</keyword>
<dbReference type="SUPFAM" id="SSF51338">
    <property type="entry name" value="Composite domain of metallo-dependent hydrolases"/>
    <property type="match status" value="1"/>
</dbReference>
<gene>
    <name evidence="2" type="ORF">BXY45_11280</name>
</gene>
<evidence type="ECO:0000259" key="1">
    <source>
        <dbReference type="Pfam" id="PF07969"/>
    </source>
</evidence>
<dbReference type="InterPro" id="IPR011059">
    <property type="entry name" value="Metal-dep_hydrolase_composite"/>
</dbReference>
<dbReference type="Proteomes" id="UP000245469">
    <property type="component" value="Unassembled WGS sequence"/>
</dbReference>